<dbReference type="AlphaFoldDB" id="A0A7Z0SCD0"/>
<evidence type="ECO:0000313" key="1">
    <source>
        <dbReference type="EMBL" id="NYT46448.1"/>
    </source>
</evidence>
<sequence>MLQTVYKLVGEEYFPESYLTRLQRMEVSCSLFVVYLATDLNLAQAGGGMRPFIISS</sequence>
<organism evidence="1 2">
    <name type="scientific">Candidatus Methanofishera endochildressiae</name>
    <dbReference type="NCBI Taxonomy" id="2738884"/>
    <lineage>
        <taxon>Bacteria</taxon>
        <taxon>Pseudomonadati</taxon>
        <taxon>Pseudomonadota</taxon>
        <taxon>Gammaproteobacteria</taxon>
        <taxon>Candidatus Methanofishera</taxon>
    </lineage>
</organism>
<dbReference type="EMBL" id="JACCHS010000005">
    <property type="protein sequence ID" value="NYT46448.1"/>
    <property type="molecule type" value="Genomic_DNA"/>
</dbReference>
<accession>A0A7Z0SCD0</accession>
<evidence type="ECO:0000313" key="2">
    <source>
        <dbReference type="Proteomes" id="UP000537890"/>
    </source>
</evidence>
<reference evidence="1 2" key="1">
    <citation type="submission" date="2020-05" db="EMBL/GenBank/DDBJ databases">
        <title>Horizontal transmission and recombination maintain forever young bacterial symbiont genomes.</title>
        <authorList>
            <person name="Russell S.L."/>
            <person name="Pepper-Tunick E."/>
            <person name="Svedberg J."/>
            <person name="Byrne A."/>
            <person name="Ruelas Castillo J."/>
            <person name="Vollmers C."/>
            <person name="Beinart R.A."/>
            <person name="Corbett-Detig R."/>
        </authorList>
    </citation>
    <scope>NUCLEOTIDE SEQUENCE [LARGE SCALE GENOMIC DNA]</scope>
    <source>
        <strain evidence="1">4727-3</strain>
    </source>
</reference>
<dbReference type="Proteomes" id="UP000537890">
    <property type="component" value="Unassembled WGS sequence"/>
</dbReference>
<comment type="caution">
    <text evidence="1">The sequence shown here is derived from an EMBL/GenBank/DDBJ whole genome shotgun (WGS) entry which is preliminary data.</text>
</comment>
<proteinExistence type="predicted"/>
<gene>
    <name evidence="1" type="ORF">H0A75_00745</name>
</gene>
<protein>
    <submittedName>
        <fullName evidence="1">Uncharacterized protein</fullName>
    </submittedName>
</protein>
<name>A0A7Z0SCD0_9GAMM</name>